<dbReference type="Pfam" id="PF01755">
    <property type="entry name" value="Glyco_transf_25"/>
    <property type="match status" value="1"/>
</dbReference>
<proteinExistence type="predicted"/>
<gene>
    <name evidence="2" type="ORF">QWU01_02930</name>
</gene>
<comment type="caution">
    <text evidence="2">The sequence shown here is derived from an EMBL/GenBank/DDBJ whole genome shotgun (WGS) entry which is preliminary data.</text>
</comment>
<protein>
    <submittedName>
        <fullName evidence="2">CDP-glycerol glycerophosphotransferase family protein</fullName>
    </submittedName>
</protein>
<dbReference type="AlphaFoldDB" id="A0AAW9C3X5"/>
<dbReference type="EMBL" id="JAUEQX010000004">
    <property type="protein sequence ID" value="MDW3775762.1"/>
    <property type="molecule type" value="Genomic_DNA"/>
</dbReference>
<dbReference type="RefSeq" id="WP_318242208.1">
    <property type="nucleotide sequence ID" value="NZ_JAUEQX010000004.1"/>
</dbReference>
<name>A0AAW9C3X5_KLUCR</name>
<dbReference type="InterPro" id="IPR007554">
    <property type="entry name" value="Glycerophosphate_synth"/>
</dbReference>
<accession>A0AAW9C3X5</accession>
<dbReference type="GO" id="GO:0047355">
    <property type="term" value="F:CDP-glycerol glycerophosphotransferase activity"/>
    <property type="evidence" value="ECO:0007669"/>
    <property type="project" value="InterPro"/>
</dbReference>
<dbReference type="Gene3D" id="3.40.50.12580">
    <property type="match status" value="1"/>
</dbReference>
<dbReference type="Proteomes" id="UP001276300">
    <property type="component" value="Unassembled WGS sequence"/>
</dbReference>
<dbReference type="InterPro" id="IPR043148">
    <property type="entry name" value="TagF_C"/>
</dbReference>
<dbReference type="InterPro" id="IPR002654">
    <property type="entry name" value="Glyco_trans_25"/>
</dbReference>
<reference evidence="2" key="1">
    <citation type="journal article" date="2023" name="J Glob Antimicrob Resist">
        <title>Emergence of NDM-1 and KPC-3 carbapenemases in Kluyvera cryocrescens: Investigating genetic heterogeneity and acquisition routes of blaNDM-1 in Enterobacterales species in Portugal.</title>
        <authorList>
            <person name="Loiodice M."/>
            <person name="Ribeiro M."/>
            <person name="Peixe L."/>
            <person name="Novais A."/>
        </authorList>
    </citation>
    <scope>NUCLEOTIDE SEQUENCE</scope>
    <source>
        <strain evidence="2">K629</strain>
    </source>
</reference>
<dbReference type="SUPFAM" id="SSF53756">
    <property type="entry name" value="UDP-Glycosyltransferase/glycogen phosphorylase"/>
    <property type="match status" value="1"/>
</dbReference>
<evidence type="ECO:0000313" key="2">
    <source>
        <dbReference type="EMBL" id="MDW3775762.1"/>
    </source>
</evidence>
<feature type="domain" description="Glycosyl transferase family 25" evidence="1">
    <location>
        <begin position="50"/>
        <end position="151"/>
    </location>
</feature>
<dbReference type="GO" id="GO:0016020">
    <property type="term" value="C:membrane"/>
    <property type="evidence" value="ECO:0007669"/>
    <property type="project" value="InterPro"/>
</dbReference>
<evidence type="ECO:0000313" key="3">
    <source>
        <dbReference type="Proteomes" id="UP001276300"/>
    </source>
</evidence>
<dbReference type="Pfam" id="PF04464">
    <property type="entry name" value="Glyphos_transf"/>
    <property type="match status" value="1"/>
</dbReference>
<evidence type="ECO:0000259" key="1">
    <source>
        <dbReference type="Pfam" id="PF01755"/>
    </source>
</evidence>
<sequence>MITINWNNVDKVVFINLSKRKDRRVRMTRQLKSLGVPKEKIFRFEAVEYTPGFIGCSLSHIAVLELAQCNSWKNVLILEDDFYLNGDLENINNINRYFENLNNINWDVAFLAANYHNVTPLKSVDFIVKVNKAWCACAYIVNEKYYNKLIHNYRLGVVSLLQGESQKDFALDVNWHSCMQEDLWLGIFPNSGYQVPDKSDIEGEHVDYRHLFNKPLHEISVPEKFSSSTSGPIKVDFYFQWPPGWTNFESVIHAMSNHSGFDCNIVVVPYLNFNASDLNGDIQRKILEDKGINYIGFENYSLESRQPDVVFLQNPYDEARPATFRSEYLHQRGVKIAYIPYALDTGIGEESMIYQYNLPCQNIATWIFARSQRHKEEFAIQCNAGNEHVYVTGHPKFDFYESRFNLNTKNNVKIKTILWTTHFVLPGDVKMYSTFNIYCDAFIKLMMRDDINIIIRPHPLFKQWIHMASQVARDNYERLVAVSSERKNVEWDFDSNYQISFSRSDALIADAGSFLLEYLPSKKPILYLTHETCHGLNKTADFIYSSYDVARQEDDIYKFIDNIVNDIDLMKPLREKVLQEELYIDDSTAGEKISNVIFETLRNDDFRVDLNN</sequence>
<organism evidence="2 3">
    <name type="scientific">Kluyvera cryocrescens</name>
    <name type="common">Kluyvera citrophila</name>
    <dbReference type="NCBI Taxonomy" id="580"/>
    <lineage>
        <taxon>Bacteria</taxon>
        <taxon>Pseudomonadati</taxon>
        <taxon>Pseudomonadota</taxon>
        <taxon>Gammaproteobacteria</taxon>
        <taxon>Enterobacterales</taxon>
        <taxon>Enterobacteriaceae</taxon>
        <taxon>Kluyvera</taxon>
    </lineage>
</organism>